<dbReference type="CDD" id="cd00200">
    <property type="entry name" value="WD40"/>
    <property type="match status" value="1"/>
</dbReference>
<feature type="repeat" description="WD" evidence="4">
    <location>
        <begin position="273"/>
        <end position="314"/>
    </location>
</feature>
<comment type="caution">
    <text evidence="6">The sequence shown here is derived from an EMBL/GenBank/DDBJ whole genome shotgun (WGS) entry which is preliminary data.</text>
</comment>
<evidence type="ECO:0000256" key="4">
    <source>
        <dbReference type="PROSITE-ProRule" id="PRU00221"/>
    </source>
</evidence>
<dbReference type="PRINTS" id="PR00320">
    <property type="entry name" value="GPROTEINBRPT"/>
</dbReference>
<dbReference type="PANTHER" id="PTHR19923">
    <property type="entry name" value="WD40 REPEAT PROTEINPRL1/PRL2-RELATED"/>
    <property type="match status" value="1"/>
</dbReference>
<dbReference type="GO" id="GO:0071011">
    <property type="term" value="C:precatalytic spliceosome"/>
    <property type="evidence" value="ECO:0007669"/>
    <property type="project" value="TreeGrafter"/>
</dbReference>
<dbReference type="InterPro" id="IPR001680">
    <property type="entry name" value="WD40_rpt"/>
</dbReference>
<evidence type="ECO:0000313" key="6">
    <source>
        <dbReference type="EMBL" id="GHP02464.1"/>
    </source>
</evidence>
<feature type="repeat" description="WD" evidence="4">
    <location>
        <begin position="189"/>
        <end position="230"/>
    </location>
</feature>
<dbReference type="PANTHER" id="PTHR19923:SF0">
    <property type="entry name" value="PLEIOTROPIC REGULATOR 1"/>
    <property type="match status" value="1"/>
</dbReference>
<accession>A0A830H5Z8</accession>
<dbReference type="InterPro" id="IPR036322">
    <property type="entry name" value="WD40_repeat_dom_sf"/>
</dbReference>
<dbReference type="SMART" id="SM00320">
    <property type="entry name" value="WD40"/>
    <property type="match status" value="6"/>
</dbReference>
<feature type="repeat" description="WD" evidence="4">
    <location>
        <begin position="231"/>
        <end position="272"/>
    </location>
</feature>
<dbReference type="SUPFAM" id="SSF50978">
    <property type="entry name" value="WD40 repeat-like"/>
    <property type="match status" value="1"/>
</dbReference>
<dbReference type="InterPro" id="IPR019775">
    <property type="entry name" value="WD40_repeat_CS"/>
</dbReference>
<evidence type="ECO:0000256" key="5">
    <source>
        <dbReference type="SAM" id="MobiDB-lite"/>
    </source>
</evidence>
<dbReference type="Pfam" id="PF00400">
    <property type="entry name" value="WD40"/>
    <property type="match status" value="4"/>
</dbReference>
<dbReference type="EMBL" id="BNJQ01000003">
    <property type="protein sequence ID" value="GHP02464.1"/>
    <property type="molecule type" value="Genomic_DNA"/>
</dbReference>
<dbReference type="InterPro" id="IPR045241">
    <property type="entry name" value="Prp46/PLRG1-like"/>
</dbReference>
<keyword evidence="7" id="KW-1185">Reference proteome</keyword>
<evidence type="ECO:0000313" key="7">
    <source>
        <dbReference type="Proteomes" id="UP000660262"/>
    </source>
</evidence>
<evidence type="ECO:0000256" key="2">
    <source>
        <dbReference type="ARBA" id="ARBA00022737"/>
    </source>
</evidence>
<keyword evidence="2" id="KW-0677">Repeat</keyword>
<dbReference type="GO" id="GO:0000398">
    <property type="term" value="P:mRNA splicing, via spliceosome"/>
    <property type="evidence" value="ECO:0007669"/>
    <property type="project" value="InterPro"/>
</dbReference>
<comment type="similarity">
    <text evidence="3">Belongs to the WD repeat PRL1/PRL2 family.</text>
</comment>
<protein>
    <submittedName>
        <fullName evidence="6">Protein pleiotropic regulator prl2</fullName>
    </submittedName>
</protein>
<evidence type="ECO:0000256" key="1">
    <source>
        <dbReference type="ARBA" id="ARBA00022574"/>
    </source>
</evidence>
<feature type="compositionally biased region" description="Basic and acidic residues" evidence="5">
    <location>
        <begin position="468"/>
        <end position="480"/>
    </location>
</feature>
<sequence length="480" mass="52164">MPPADVDDSPPPLGAMADAQRKRTFALFADAAAMPPPDALSMRARIEYKLRSEYKLVRHMVPASSAAQPAPAKASSGADAPFAVQKEKGAHAAAVPEATAATGADMGALALANVPTLPQHEVQRRLNAQSQYPRPTWHAPWTLYRVVSGHMGWVRSIAFDPANEWFCTGAADRTIKLWDLASGTLKLTLTGHTEQVTGLAVSPRSPYLFSAGIDKSVKCWDLEYNKVIRSYHGHLSGVYSLALHPSLEILFTGGRDSCTRVWDIRTRAQVHVLSGHSNTVVSLATQKVDPQIISGSQDSQIKLWDLAAGKTMSTLTYHKKGVRALQMHPREFCFSACSADAVKKYKLPHGEFLMNMGLTANGSMPLVSGTAVGSAGSPAGIANFSALNDEDVMVTGNEEGILCFFDWRSGHRFQDIKSPLQPGSLESESAIYCGKFDGTGTRLIVGAADKTLRFYKEDPTATPSTHPLEYRPPRDRTRRY</sequence>
<gene>
    <name evidence="6" type="ORF">PPROV_000122100</name>
</gene>
<organism evidence="6 7">
    <name type="scientific">Pycnococcus provasolii</name>
    <dbReference type="NCBI Taxonomy" id="41880"/>
    <lineage>
        <taxon>Eukaryota</taxon>
        <taxon>Viridiplantae</taxon>
        <taxon>Chlorophyta</taxon>
        <taxon>Pseudoscourfieldiophyceae</taxon>
        <taxon>Pseudoscourfieldiales</taxon>
        <taxon>Pycnococcaceae</taxon>
        <taxon>Pycnococcus</taxon>
    </lineage>
</organism>
<dbReference type="AlphaFoldDB" id="A0A830H5Z8"/>
<dbReference type="InterPro" id="IPR020472">
    <property type="entry name" value="WD40_PAC1"/>
</dbReference>
<dbReference type="GO" id="GO:0071013">
    <property type="term" value="C:catalytic step 2 spliceosome"/>
    <property type="evidence" value="ECO:0007669"/>
    <property type="project" value="TreeGrafter"/>
</dbReference>
<keyword evidence="1 4" id="KW-0853">WD repeat</keyword>
<dbReference type="PROSITE" id="PS50082">
    <property type="entry name" value="WD_REPEATS_2"/>
    <property type="match status" value="4"/>
</dbReference>
<name>A0A830H5Z8_9CHLO</name>
<evidence type="ECO:0000256" key="3">
    <source>
        <dbReference type="ARBA" id="ARBA00025726"/>
    </source>
</evidence>
<dbReference type="FunFam" id="2.130.10.10:FF:000012">
    <property type="entry name" value="Putative pleiotropic regulator 1"/>
    <property type="match status" value="1"/>
</dbReference>
<dbReference type="PROSITE" id="PS00678">
    <property type="entry name" value="WD_REPEATS_1"/>
    <property type="match status" value="2"/>
</dbReference>
<feature type="repeat" description="WD" evidence="4">
    <location>
        <begin position="147"/>
        <end position="188"/>
    </location>
</feature>
<feature type="region of interest" description="Disordered" evidence="5">
    <location>
        <begin position="456"/>
        <end position="480"/>
    </location>
</feature>
<proteinExistence type="inferred from homology"/>
<dbReference type="Gene3D" id="2.130.10.10">
    <property type="entry name" value="YVTN repeat-like/Quinoprotein amine dehydrogenase"/>
    <property type="match status" value="1"/>
</dbReference>
<dbReference type="OrthoDB" id="10256122at2759"/>
<dbReference type="GO" id="GO:0000974">
    <property type="term" value="C:Prp19 complex"/>
    <property type="evidence" value="ECO:0007669"/>
    <property type="project" value="TreeGrafter"/>
</dbReference>
<dbReference type="PROSITE" id="PS50294">
    <property type="entry name" value="WD_REPEATS_REGION"/>
    <property type="match status" value="4"/>
</dbReference>
<dbReference type="InterPro" id="IPR015943">
    <property type="entry name" value="WD40/YVTN_repeat-like_dom_sf"/>
</dbReference>
<dbReference type="Proteomes" id="UP000660262">
    <property type="component" value="Unassembled WGS sequence"/>
</dbReference>
<reference evidence="6" key="1">
    <citation type="submission" date="2020-10" db="EMBL/GenBank/DDBJ databases">
        <title>Unveiling of a novel bifunctional photoreceptor, Dualchrome1, isolated from a cosmopolitan green alga.</title>
        <authorList>
            <person name="Suzuki S."/>
            <person name="Kawachi M."/>
        </authorList>
    </citation>
    <scope>NUCLEOTIDE SEQUENCE</scope>
    <source>
        <strain evidence="6">NIES 2893</strain>
    </source>
</reference>